<dbReference type="AlphaFoldDB" id="A0A9P9BSB2"/>
<evidence type="ECO:0000313" key="2">
    <source>
        <dbReference type="EMBL" id="KAH7033670.1"/>
    </source>
</evidence>
<keyword evidence="3" id="KW-1185">Reference proteome</keyword>
<sequence length="184" mass="17682">MQIKVLAIAALVAGSQAQSLAVPVVSPLVSQLLSQLGAVGTALETATGLTSGAGNNPLGLAGSLPGIITSLATVSNLVRNVNSLIPLFGNGGTQPGGSLSNLAPADQQAVCDAVGNINVQQAKLTAGVEKLRTNSPIVGGVIGGTLAGVINLLVNVFKGLSTPGCTVTITPGTGGVSGGLGGGI</sequence>
<feature type="chain" id="PRO_5040480937" description="Hydrophobic surface binding protein A-domain-containing protein" evidence="1">
    <location>
        <begin position="18"/>
        <end position="184"/>
    </location>
</feature>
<dbReference type="GeneID" id="70188180"/>
<dbReference type="OrthoDB" id="4785557at2759"/>
<organism evidence="2 3">
    <name type="scientific">Microdochium trichocladiopsis</name>
    <dbReference type="NCBI Taxonomy" id="1682393"/>
    <lineage>
        <taxon>Eukaryota</taxon>
        <taxon>Fungi</taxon>
        <taxon>Dikarya</taxon>
        <taxon>Ascomycota</taxon>
        <taxon>Pezizomycotina</taxon>
        <taxon>Sordariomycetes</taxon>
        <taxon>Xylariomycetidae</taxon>
        <taxon>Xylariales</taxon>
        <taxon>Microdochiaceae</taxon>
        <taxon>Microdochium</taxon>
    </lineage>
</organism>
<evidence type="ECO:0000256" key="1">
    <source>
        <dbReference type="SAM" id="SignalP"/>
    </source>
</evidence>
<evidence type="ECO:0000313" key="3">
    <source>
        <dbReference type="Proteomes" id="UP000756346"/>
    </source>
</evidence>
<proteinExistence type="predicted"/>
<evidence type="ECO:0008006" key="4">
    <source>
        <dbReference type="Google" id="ProtNLM"/>
    </source>
</evidence>
<name>A0A9P9BSB2_9PEZI</name>
<gene>
    <name evidence="2" type="ORF">B0I36DRAFT_362313</name>
</gene>
<protein>
    <recommendedName>
        <fullName evidence="4">Hydrophobic surface binding protein A-domain-containing protein</fullName>
    </recommendedName>
</protein>
<dbReference type="EMBL" id="JAGTJQ010000004">
    <property type="protein sequence ID" value="KAH7033670.1"/>
    <property type="molecule type" value="Genomic_DNA"/>
</dbReference>
<comment type="caution">
    <text evidence="2">The sequence shown here is derived from an EMBL/GenBank/DDBJ whole genome shotgun (WGS) entry which is preliminary data.</text>
</comment>
<reference evidence="2" key="1">
    <citation type="journal article" date="2021" name="Nat. Commun.">
        <title>Genetic determinants of endophytism in the Arabidopsis root mycobiome.</title>
        <authorList>
            <person name="Mesny F."/>
            <person name="Miyauchi S."/>
            <person name="Thiergart T."/>
            <person name="Pickel B."/>
            <person name="Atanasova L."/>
            <person name="Karlsson M."/>
            <person name="Huettel B."/>
            <person name="Barry K.W."/>
            <person name="Haridas S."/>
            <person name="Chen C."/>
            <person name="Bauer D."/>
            <person name="Andreopoulos W."/>
            <person name="Pangilinan J."/>
            <person name="LaButti K."/>
            <person name="Riley R."/>
            <person name="Lipzen A."/>
            <person name="Clum A."/>
            <person name="Drula E."/>
            <person name="Henrissat B."/>
            <person name="Kohler A."/>
            <person name="Grigoriev I.V."/>
            <person name="Martin F.M."/>
            <person name="Hacquard S."/>
        </authorList>
    </citation>
    <scope>NUCLEOTIDE SEQUENCE</scope>
    <source>
        <strain evidence="2">MPI-CAGE-CH-0230</strain>
    </source>
</reference>
<dbReference type="Proteomes" id="UP000756346">
    <property type="component" value="Unassembled WGS sequence"/>
</dbReference>
<accession>A0A9P9BSB2</accession>
<keyword evidence="1" id="KW-0732">Signal</keyword>
<feature type="signal peptide" evidence="1">
    <location>
        <begin position="1"/>
        <end position="17"/>
    </location>
</feature>
<dbReference type="RefSeq" id="XP_046014502.1">
    <property type="nucleotide sequence ID" value="XM_046158634.1"/>
</dbReference>